<dbReference type="Proteomes" id="UP001056778">
    <property type="component" value="Chromosome 8"/>
</dbReference>
<name>A0ACB9SP98_HOLOL</name>
<proteinExistence type="predicted"/>
<reference evidence="1" key="1">
    <citation type="submission" date="2022-04" db="EMBL/GenBank/DDBJ databases">
        <title>Chromosome-scale genome assembly of Holotrichia oblita Faldermann.</title>
        <authorList>
            <person name="Rongchong L."/>
        </authorList>
    </citation>
    <scope>NUCLEOTIDE SEQUENCE</scope>
    <source>
        <strain evidence="1">81SQS9</strain>
    </source>
</reference>
<evidence type="ECO:0000313" key="1">
    <source>
        <dbReference type="EMBL" id="KAI4456426.1"/>
    </source>
</evidence>
<keyword evidence="2" id="KW-1185">Reference proteome</keyword>
<dbReference type="EMBL" id="CM043022">
    <property type="protein sequence ID" value="KAI4456426.1"/>
    <property type="molecule type" value="Genomic_DNA"/>
</dbReference>
<protein>
    <submittedName>
        <fullName evidence="1">Fad nadph dehydrogenase/oxidoreductase</fullName>
    </submittedName>
</protein>
<evidence type="ECO:0000313" key="2">
    <source>
        <dbReference type="Proteomes" id="UP001056778"/>
    </source>
</evidence>
<gene>
    <name evidence="1" type="ORF">MML48_8g00010353</name>
</gene>
<sequence length="807" mass="91979">MSLVISVNLLRNLPRWNRNFLKINVRKCSTRQPWQWPKKEGLYDPRFEKEGCGVGMLVSIDGEPSSKIMILGRRLSLSMTHRGGFSYDYATGDGAGVLTGIPHHFYAHTLKQDYEIILPPAKHYATGLVFLDNNFFKDAEDKFSELAEKLELSVLAWRDVPVDNGVIGELARYGEPLIKQVFVVPKPNVPECERESRYYILRKRATHTIPTPSRRFYICSLSSRTIVYKGHLTATQLWLYFTDLLHPNYLTNLIMVHNRFSTNTLPSWELAHPYRIISHNGEINTLRGNINWMKAREATMQSPILRDELKKIYPIIEENTSDSGCLDGIIEFLMHAGNRQLPEIIMTLIPEAWHQDPTMSEEKKIFYKWAACSMEPWDGPALIAFTDGRYAGAVQDRNGLRPSRFYVTKDNLLVMASEIDMYDIDDPSNIILKSRLKPGRMLLVDIDNKKLIEDEELKKAIFKSRPHGKWLKEQLLTMDGFRKADIEAGSSTDAAIKPADFTDKRIILFDYFPQIVNMQLLQMFRNKREALGSMGNDAPLACLSRHTPLLYEYFKQGLAQVTNPPVDPIRENLVMSLECPIGPMTNLLLPGAKQAHRLWLENPILSIQDMEILKRTKYRNWTSAIIDTTYSVKEGIDGLKVHLERICKEAEDASRENQFLILSDRNLGDKWVPIRMLLALGAIHNHLINTRTRLNVAILVETAEVKLVHEIAVLLGYGADAICPYFVFELGAGMRKDGILSFDFTDEIIFNNYVHAICDGLLNVMARTGINVLQSYKNAQIFEAIGLSRDVIDICFKGTPSRLGVST</sequence>
<comment type="caution">
    <text evidence="1">The sequence shown here is derived from an EMBL/GenBank/DDBJ whole genome shotgun (WGS) entry which is preliminary data.</text>
</comment>
<accession>A0ACB9SP98</accession>
<organism evidence="1 2">
    <name type="scientific">Holotrichia oblita</name>
    <name type="common">Chafer beetle</name>
    <dbReference type="NCBI Taxonomy" id="644536"/>
    <lineage>
        <taxon>Eukaryota</taxon>
        <taxon>Metazoa</taxon>
        <taxon>Ecdysozoa</taxon>
        <taxon>Arthropoda</taxon>
        <taxon>Hexapoda</taxon>
        <taxon>Insecta</taxon>
        <taxon>Pterygota</taxon>
        <taxon>Neoptera</taxon>
        <taxon>Endopterygota</taxon>
        <taxon>Coleoptera</taxon>
        <taxon>Polyphaga</taxon>
        <taxon>Scarabaeiformia</taxon>
        <taxon>Scarabaeidae</taxon>
        <taxon>Melolonthinae</taxon>
        <taxon>Holotrichia</taxon>
    </lineage>
</organism>